<proteinExistence type="inferred from homology"/>
<evidence type="ECO:0000256" key="4">
    <source>
        <dbReference type="ARBA" id="ARBA00022833"/>
    </source>
</evidence>
<feature type="region of interest" description="Disordered" evidence="11">
    <location>
        <begin position="1"/>
        <end position="105"/>
    </location>
</feature>
<evidence type="ECO:0000256" key="2">
    <source>
        <dbReference type="ARBA" id="ARBA00022723"/>
    </source>
</evidence>
<dbReference type="Gene3D" id="3.30.160.60">
    <property type="entry name" value="Classic Zinc Finger"/>
    <property type="match status" value="1"/>
</dbReference>
<keyword evidence="3" id="KW-0863">Zinc-finger</keyword>
<comment type="subcellular location">
    <subcellularLocation>
        <location evidence="1 10">Nucleus</location>
    </subcellularLocation>
</comment>
<keyword evidence="7 10" id="KW-0010">Activator</keyword>
<evidence type="ECO:0000256" key="8">
    <source>
        <dbReference type="ARBA" id="ARBA00023163"/>
    </source>
</evidence>
<keyword evidence="2" id="KW-0479">Metal-binding</keyword>
<dbReference type="EMBL" id="JALLPB020000484">
    <property type="protein sequence ID" value="KAL3808624.1"/>
    <property type="molecule type" value="Genomic_DNA"/>
</dbReference>
<evidence type="ECO:0000256" key="3">
    <source>
        <dbReference type="ARBA" id="ARBA00022771"/>
    </source>
</evidence>
<feature type="compositionally biased region" description="Basic residues" evidence="11">
    <location>
        <begin position="259"/>
        <end position="270"/>
    </location>
</feature>
<feature type="compositionally biased region" description="Basic and acidic residues" evidence="11">
    <location>
        <begin position="34"/>
        <end position="45"/>
    </location>
</feature>
<keyword evidence="9" id="KW-0539">Nucleus</keyword>
<feature type="region of interest" description="Disordered" evidence="11">
    <location>
        <begin position="241"/>
        <end position="299"/>
    </location>
</feature>
<feature type="compositionally biased region" description="Polar residues" evidence="11">
    <location>
        <begin position="1"/>
        <end position="11"/>
    </location>
</feature>
<evidence type="ECO:0000256" key="11">
    <source>
        <dbReference type="SAM" id="MobiDB-lite"/>
    </source>
</evidence>
<gene>
    <name evidence="12" type="ORF">ACHAXA_009005</name>
</gene>
<dbReference type="GO" id="GO:0006325">
    <property type="term" value="P:chromatin organization"/>
    <property type="evidence" value="ECO:0007669"/>
    <property type="project" value="UniProtKB-KW"/>
</dbReference>
<feature type="compositionally biased region" description="Basic and acidic residues" evidence="11">
    <location>
        <begin position="76"/>
        <end position="88"/>
    </location>
</feature>
<evidence type="ECO:0000256" key="9">
    <source>
        <dbReference type="ARBA" id="ARBA00023242"/>
    </source>
</evidence>
<keyword evidence="13" id="KW-1185">Reference proteome</keyword>
<dbReference type="GO" id="GO:0005634">
    <property type="term" value="C:nucleus"/>
    <property type="evidence" value="ECO:0007669"/>
    <property type="project" value="UniProtKB-SubCell"/>
</dbReference>
<evidence type="ECO:0000256" key="1">
    <source>
        <dbReference type="ARBA" id="ARBA00004123"/>
    </source>
</evidence>
<keyword evidence="5" id="KW-0156">Chromatin regulator</keyword>
<feature type="compositionally biased region" description="Polar residues" evidence="11">
    <location>
        <begin position="134"/>
        <end position="147"/>
    </location>
</feature>
<feature type="compositionally biased region" description="Gly residues" evidence="11">
    <location>
        <begin position="66"/>
        <end position="75"/>
    </location>
</feature>
<feature type="compositionally biased region" description="Low complexity" evidence="11">
    <location>
        <begin position="243"/>
        <end position="253"/>
    </location>
</feature>
<dbReference type="AlphaFoldDB" id="A0ABD3R702"/>
<accession>A0ABD3R702</accession>
<evidence type="ECO:0000313" key="13">
    <source>
        <dbReference type="Proteomes" id="UP001530377"/>
    </source>
</evidence>
<dbReference type="Pfam" id="PF08209">
    <property type="entry name" value="Sgf11"/>
    <property type="match status" value="1"/>
</dbReference>
<feature type="compositionally biased region" description="Polar residues" evidence="11">
    <location>
        <begin position="171"/>
        <end position="180"/>
    </location>
</feature>
<dbReference type="InterPro" id="IPR013246">
    <property type="entry name" value="SAGA_su_Sgf11"/>
</dbReference>
<reference evidence="12 13" key="1">
    <citation type="submission" date="2024-10" db="EMBL/GenBank/DDBJ databases">
        <title>Updated reference genomes for cyclostephanoid diatoms.</title>
        <authorList>
            <person name="Roberts W.R."/>
            <person name="Alverson A.J."/>
        </authorList>
    </citation>
    <scope>NUCLEOTIDE SEQUENCE [LARGE SCALE GENOMIC DNA]</scope>
    <source>
        <strain evidence="12 13">AJA228-03</strain>
    </source>
</reference>
<evidence type="ECO:0000313" key="12">
    <source>
        <dbReference type="EMBL" id="KAL3808624.1"/>
    </source>
</evidence>
<comment type="caution">
    <text evidence="12">The sequence shown here is derived from an EMBL/GenBank/DDBJ whole genome shotgun (WGS) entry which is preliminary data.</text>
</comment>
<feature type="region of interest" description="Disordered" evidence="11">
    <location>
        <begin position="121"/>
        <end position="197"/>
    </location>
</feature>
<keyword evidence="4" id="KW-0862">Zinc</keyword>
<keyword evidence="6" id="KW-0805">Transcription regulation</keyword>
<keyword evidence="8" id="KW-0804">Transcription</keyword>
<organism evidence="12 13">
    <name type="scientific">Cyclostephanos tholiformis</name>
    <dbReference type="NCBI Taxonomy" id="382380"/>
    <lineage>
        <taxon>Eukaryota</taxon>
        <taxon>Sar</taxon>
        <taxon>Stramenopiles</taxon>
        <taxon>Ochrophyta</taxon>
        <taxon>Bacillariophyta</taxon>
        <taxon>Coscinodiscophyceae</taxon>
        <taxon>Thalassiosirophycidae</taxon>
        <taxon>Stephanodiscales</taxon>
        <taxon>Stephanodiscaceae</taxon>
        <taxon>Cyclostephanos</taxon>
    </lineage>
</organism>
<dbReference type="GO" id="GO:0008270">
    <property type="term" value="F:zinc ion binding"/>
    <property type="evidence" value="ECO:0007669"/>
    <property type="project" value="UniProtKB-KW"/>
</dbReference>
<evidence type="ECO:0000256" key="7">
    <source>
        <dbReference type="ARBA" id="ARBA00023159"/>
    </source>
</evidence>
<dbReference type="GO" id="GO:0070461">
    <property type="term" value="C:SAGA-type complex"/>
    <property type="evidence" value="ECO:0007669"/>
    <property type="project" value="UniProtKB-ARBA"/>
</dbReference>
<name>A0ABD3R702_9STRA</name>
<evidence type="ECO:0000256" key="6">
    <source>
        <dbReference type="ARBA" id="ARBA00023015"/>
    </source>
</evidence>
<dbReference type="Proteomes" id="UP001530377">
    <property type="component" value="Unassembled WGS sequence"/>
</dbReference>
<sequence>MERRSGTSPDVESSPAGAVEWGEGSAATIAIDYRGTRTENKRDDASIPGGGMFRRMDRDGTLNFIIGGGRGGGGADNHDQDVHEREESTNSDANDGGDGIASIESDVNNVVIEVYARGAVADRTEGPTEGKGGSQNADLGQDATSNDDGGDAPSSRDELATESGDPMLVIEQTSAVTTTPVERIVSGGGNNNNASISTSSSITDIYGRIPGKEPKYAISCPNCGRQLSSSRLAVHLEKCMGLSSTRRGSSSTPAGGGGVKRKKSGGRKRATTGITKDDGGGVGKVSKQSRAKGKSKDSL</sequence>
<evidence type="ECO:0000256" key="10">
    <source>
        <dbReference type="RuleBase" id="RU261113"/>
    </source>
</evidence>
<protein>
    <recommendedName>
        <fullName evidence="10">SAGA-associated factor 11</fullName>
    </recommendedName>
</protein>
<comment type="similarity">
    <text evidence="10">Belongs to the SGF11 family.</text>
</comment>
<evidence type="ECO:0000256" key="5">
    <source>
        <dbReference type="ARBA" id="ARBA00022853"/>
    </source>
</evidence>